<protein>
    <submittedName>
        <fullName evidence="2">Uncharacterized protein</fullName>
    </submittedName>
</protein>
<dbReference type="EMBL" id="JALJOS010000010">
    <property type="protein sequence ID" value="KAK9833772.1"/>
    <property type="molecule type" value="Genomic_DNA"/>
</dbReference>
<dbReference type="AlphaFoldDB" id="A0AAW1RJ85"/>
<gene>
    <name evidence="2" type="ORF">WJX74_005424</name>
</gene>
<feature type="compositionally biased region" description="Basic residues" evidence="1">
    <location>
        <begin position="29"/>
        <end position="38"/>
    </location>
</feature>
<feature type="region of interest" description="Disordered" evidence="1">
    <location>
        <begin position="112"/>
        <end position="134"/>
    </location>
</feature>
<evidence type="ECO:0000313" key="3">
    <source>
        <dbReference type="Proteomes" id="UP001438707"/>
    </source>
</evidence>
<accession>A0AAW1RJ85</accession>
<proteinExistence type="predicted"/>
<reference evidence="2 3" key="1">
    <citation type="journal article" date="2024" name="Nat. Commun.">
        <title>Phylogenomics reveals the evolutionary origins of lichenization in chlorophyte algae.</title>
        <authorList>
            <person name="Puginier C."/>
            <person name="Libourel C."/>
            <person name="Otte J."/>
            <person name="Skaloud P."/>
            <person name="Haon M."/>
            <person name="Grisel S."/>
            <person name="Petersen M."/>
            <person name="Berrin J.G."/>
            <person name="Delaux P.M."/>
            <person name="Dal Grande F."/>
            <person name="Keller J."/>
        </authorList>
    </citation>
    <scope>NUCLEOTIDE SEQUENCE [LARGE SCALE GENOMIC DNA]</scope>
    <source>
        <strain evidence="2 3">SAG 2145</strain>
    </source>
</reference>
<name>A0AAW1RJ85_9CHLO</name>
<evidence type="ECO:0000313" key="2">
    <source>
        <dbReference type="EMBL" id="KAK9833772.1"/>
    </source>
</evidence>
<keyword evidence="3" id="KW-1185">Reference proteome</keyword>
<feature type="region of interest" description="Disordered" evidence="1">
    <location>
        <begin position="1"/>
        <end position="45"/>
    </location>
</feature>
<feature type="compositionally biased region" description="Basic and acidic residues" evidence="1">
    <location>
        <begin position="1"/>
        <end position="11"/>
    </location>
</feature>
<dbReference type="Proteomes" id="UP001438707">
    <property type="component" value="Unassembled WGS sequence"/>
</dbReference>
<sequence>MTAEKSLERSGPHRSHKSKSGRTPAQHRLQQHVRHAPALKRTSASSCWRASKLPSVWRTDGANRLVQTPAASPHRTMRIQYRRVGGGEGGGFVGKRRSGFVQTWSAAVVVQRKGGQGEHRTAWRQNPHDYQRAT</sequence>
<evidence type="ECO:0000256" key="1">
    <source>
        <dbReference type="SAM" id="MobiDB-lite"/>
    </source>
</evidence>
<comment type="caution">
    <text evidence="2">The sequence shown here is derived from an EMBL/GenBank/DDBJ whole genome shotgun (WGS) entry which is preliminary data.</text>
</comment>
<organism evidence="2 3">
    <name type="scientific">Apatococcus lobatus</name>
    <dbReference type="NCBI Taxonomy" id="904363"/>
    <lineage>
        <taxon>Eukaryota</taxon>
        <taxon>Viridiplantae</taxon>
        <taxon>Chlorophyta</taxon>
        <taxon>core chlorophytes</taxon>
        <taxon>Trebouxiophyceae</taxon>
        <taxon>Chlorellales</taxon>
        <taxon>Chlorellaceae</taxon>
        <taxon>Apatococcus</taxon>
    </lineage>
</organism>
<feature type="compositionally biased region" description="Basic and acidic residues" evidence="1">
    <location>
        <begin position="115"/>
        <end position="134"/>
    </location>
</feature>